<evidence type="ECO:0000256" key="1">
    <source>
        <dbReference type="SAM" id="MobiDB-lite"/>
    </source>
</evidence>
<evidence type="ECO:0000313" key="2">
    <source>
        <dbReference type="EMBL" id="CAN83192.1"/>
    </source>
</evidence>
<feature type="compositionally biased region" description="Polar residues" evidence="1">
    <location>
        <begin position="140"/>
        <end position="162"/>
    </location>
</feature>
<reference evidence="2" key="1">
    <citation type="journal article" date="2007" name="PLoS ONE">
        <title>The first genome sequence of an elite grapevine cultivar (Pinot noir Vitis vinifera L.): coping with a highly heterozygous genome.</title>
        <authorList>
            <person name="Velasco R."/>
            <person name="Zharkikh A."/>
            <person name="Troggio M."/>
            <person name="Cartwright D.A."/>
            <person name="Cestaro A."/>
            <person name="Pruss D."/>
            <person name="Pindo M."/>
            <person name="FitzGerald L.M."/>
            <person name="Vezzulli S."/>
            <person name="Reid J."/>
            <person name="Malacarne G."/>
            <person name="Iliev D."/>
            <person name="Coppola G."/>
            <person name="Wardell B."/>
            <person name="Micheletti D."/>
            <person name="Macalma T."/>
            <person name="Facci M."/>
            <person name="Mitchell J.T."/>
            <person name="Perazzolli M."/>
            <person name="Eldredge G."/>
            <person name="Gatto P."/>
            <person name="Oyzerski R."/>
            <person name="Moretto M."/>
            <person name="Gutin N."/>
            <person name="Stefanini M."/>
            <person name="Chen Y."/>
            <person name="Segala C."/>
            <person name="Davenport C."/>
            <person name="Dematte L."/>
            <person name="Mraz A."/>
            <person name="Battilana J."/>
            <person name="Stormo K."/>
            <person name="Costa F."/>
            <person name="Tao Q."/>
            <person name="Si-Ammour A."/>
            <person name="Harkins T."/>
            <person name="Lackey A."/>
            <person name="Perbost C."/>
            <person name="Taillon B."/>
            <person name="Stella A."/>
            <person name="Solovyev V."/>
            <person name="Fawcett J.A."/>
            <person name="Sterck L."/>
            <person name="Vandepoele K."/>
            <person name="Grando S.M."/>
            <person name="Toppo S."/>
            <person name="Moser C."/>
            <person name="Lanchbury J."/>
            <person name="Bogden R."/>
            <person name="Skolnick M."/>
            <person name="Sgaramella V."/>
            <person name="Bhatnagar S.K."/>
            <person name="Fontana P."/>
            <person name="Gutin A."/>
            <person name="Van de Peer Y."/>
            <person name="Salamini F."/>
            <person name="Viola R."/>
        </authorList>
    </citation>
    <scope>NUCLEOTIDE SEQUENCE</scope>
</reference>
<dbReference type="ExpressionAtlas" id="A5BFJ4">
    <property type="expression patterns" value="baseline and differential"/>
</dbReference>
<dbReference type="AlphaFoldDB" id="A5BFJ4"/>
<gene>
    <name evidence="2" type="ORF">VITISV_000720</name>
</gene>
<feature type="region of interest" description="Disordered" evidence="1">
    <location>
        <begin position="1"/>
        <end position="29"/>
    </location>
</feature>
<dbReference type="InterPro" id="IPR044277">
    <property type="entry name" value="GIP1"/>
</dbReference>
<organism evidence="2">
    <name type="scientific">Vitis vinifera</name>
    <name type="common">Grape</name>
    <dbReference type="NCBI Taxonomy" id="29760"/>
    <lineage>
        <taxon>Eukaryota</taxon>
        <taxon>Viridiplantae</taxon>
        <taxon>Streptophyta</taxon>
        <taxon>Embryophyta</taxon>
        <taxon>Tracheophyta</taxon>
        <taxon>Spermatophyta</taxon>
        <taxon>Magnoliopsida</taxon>
        <taxon>eudicotyledons</taxon>
        <taxon>Gunneridae</taxon>
        <taxon>Pentapetalae</taxon>
        <taxon>rosids</taxon>
        <taxon>Vitales</taxon>
        <taxon>Vitaceae</taxon>
        <taxon>Viteae</taxon>
        <taxon>Vitis</taxon>
    </lineage>
</organism>
<dbReference type="PANTHER" id="PTHR46775:SF2">
    <property type="entry name" value="GBF-INTERACTING PROTEIN 1-LIKE"/>
    <property type="match status" value="1"/>
</dbReference>
<proteinExistence type="predicted"/>
<accession>A5BFJ4</accession>
<feature type="compositionally biased region" description="Basic and acidic residues" evidence="1">
    <location>
        <begin position="1"/>
        <end position="15"/>
    </location>
</feature>
<sequence length="387" mass="41238">MDSRYHGEDPVHKQEPAPASEKSFGSHWDMPVENFDLDLPETIMDSDHGPISTTIEENCSNITFPSSPICHVEKPESTVESVSTNVVNEVSHVDLLGTSTLKIESVDPFEKTVGIERDSQIEKDDEEGDAWEPEEASKEISGSNPSLTSEGPGSFRSLNGKSVSNGSSNHVLVPGSAAGDVNTILKDDPVVIINKSGNGPPVLNGGVECPPGTMPKHSFTYVVGVKQGSSNSTSHTTPTSFLSPCTMGTIEHEVSQSAGVETNQLPKLSESLSLSTHDASLIIDSSFNHESQSSLQFTGPSKGSETEVATMMAEASSQLITESNVLVLKEATSNLHISDARHVIFRNHLQIPEAFKNGLVFGSFDSSFSLGSKYANGPDVEESPTPA</sequence>
<feature type="region of interest" description="Disordered" evidence="1">
    <location>
        <begin position="113"/>
        <end position="162"/>
    </location>
</feature>
<dbReference type="PANTHER" id="PTHR46775">
    <property type="entry name" value="FLOCCULATION PROTEIN (DUF1296)"/>
    <property type="match status" value="1"/>
</dbReference>
<name>A5BFJ4_VITVI</name>
<feature type="compositionally biased region" description="Acidic residues" evidence="1">
    <location>
        <begin position="123"/>
        <end position="134"/>
    </location>
</feature>
<protein>
    <submittedName>
        <fullName evidence="2">Uncharacterized protein</fullName>
    </submittedName>
</protein>
<feature type="compositionally biased region" description="Basic and acidic residues" evidence="1">
    <location>
        <begin position="113"/>
        <end position="122"/>
    </location>
</feature>
<dbReference type="EMBL" id="AM457762">
    <property type="protein sequence ID" value="CAN83192.1"/>
    <property type="molecule type" value="Genomic_DNA"/>
</dbReference>